<feature type="domain" description="Carbohydrate kinase FGGY N-terminal" evidence="11">
    <location>
        <begin position="4"/>
        <end position="249"/>
    </location>
</feature>
<dbReference type="GO" id="GO:0005829">
    <property type="term" value="C:cytosol"/>
    <property type="evidence" value="ECO:0007669"/>
    <property type="project" value="TreeGrafter"/>
</dbReference>
<comment type="pathway">
    <text evidence="1 9">Polyol metabolism; glycerol degradation via glycerol kinase pathway; sn-glycerol 3-phosphate from glycerol: step 1/1.</text>
</comment>
<comment type="caution">
    <text evidence="13">The sequence shown here is derived from an EMBL/GenBank/DDBJ whole genome shotgun (WGS) entry which is preliminary data.</text>
</comment>
<feature type="binding site" evidence="9">
    <location>
        <position position="15"/>
    </location>
    <ligand>
        <name>ADP</name>
        <dbReference type="ChEBI" id="CHEBI:456216"/>
    </ligand>
</feature>
<feature type="binding site" evidence="9">
    <location>
        <position position="311"/>
    </location>
    <ligand>
        <name>ATP</name>
        <dbReference type="ChEBI" id="CHEBI:30616"/>
    </ligand>
</feature>
<evidence type="ECO:0000256" key="5">
    <source>
        <dbReference type="ARBA" id="ARBA00022777"/>
    </source>
</evidence>
<feature type="binding site" evidence="9">
    <location>
        <position position="242"/>
    </location>
    <ligand>
        <name>glycerol</name>
        <dbReference type="ChEBI" id="CHEBI:17754"/>
    </ligand>
</feature>
<feature type="domain" description="Carbohydrate kinase FGGY C-terminal" evidence="12">
    <location>
        <begin position="259"/>
        <end position="450"/>
    </location>
</feature>
<keyword evidence="4 9" id="KW-0547">Nucleotide-binding</keyword>
<feature type="binding site" evidence="9">
    <location>
        <position position="413"/>
    </location>
    <ligand>
        <name>ATP</name>
        <dbReference type="ChEBI" id="CHEBI:30616"/>
    </ligand>
</feature>
<dbReference type="EMBL" id="JACIEJ010000005">
    <property type="protein sequence ID" value="MBB3985900.1"/>
    <property type="molecule type" value="Genomic_DNA"/>
</dbReference>
<dbReference type="PANTHER" id="PTHR10196">
    <property type="entry name" value="SUGAR KINASE"/>
    <property type="match status" value="1"/>
</dbReference>
<sequence length="500" mass="54300">MTLILAIDQGTTSTRAMLFNEELQVTASAQEEFEQHYPASGWVEHDCSDLWTTTAATCRGVMEKAGVKAEEIAAIGITNQRETTLVWDRKTGKPIHNAIVWQDRRTSEFCKGLKSEGFEDTVTDRTGLLLDPYFSGTKLAWLLNNVDGARARAEAGELCFGTVDSWLVWHLTGGKHHLTDATNAARTMLYDIRKGRWSQTICDRLGIPMSMLPEVRDCAADFGETRADLFGKPIPIRGIAGDQQAATIGQACFQPGMLKSTYGTGCFALLNTGSEPVRSQNRLLTTIAYQLDGKPTYALEGSIFIAGAVVQWMRDGLQIIRNAAETQPLAERADPSQEVVLVPAFTGLGAPYWNAECRGAIFGLTRGSGPAEFARAALESVGFQTRDLLDAMRADWSASGDAVSNAPLRVDGGMSASEYAMQFLSDIIDAPVERPAVLETTATGVAWLAGAHSGLLPDMEAFAKGWSAEVRFEPAMDDATRDARHQSWRKAVDATIGYAS</sequence>
<dbReference type="RefSeq" id="WP_183965861.1">
    <property type="nucleotide sequence ID" value="NZ_BAABBZ010000007.1"/>
</dbReference>
<keyword evidence="5 9" id="KW-0418">Kinase</keyword>
<feature type="binding site" evidence="9">
    <location>
        <position position="413"/>
    </location>
    <ligand>
        <name>ADP</name>
        <dbReference type="ChEBI" id="CHEBI:456216"/>
    </ligand>
</feature>
<dbReference type="FunFam" id="3.30.420.40:FF:000008">
    <property type="entry name" value="Glycerol kinase"/>
    <property type="match status" value="1"/>
</dbReference>
<dbReference type="InterPro" id="IPR005999">
    <property type="entry name" value="Glycerol_kin"/>
</dbReference>
<dbReference type="GO" id="GO:0019563">
    <property type="term" value="P:glycerol catabolic process"/>
    <property type="evidence" value="ECO:0007669"/>
    <property type="project" value="UniProtKB-UniRule"/>
</dbReference>
<keyword evidence="6 9" id="KW-0319">Glycerol metabolism</keyword>
<feature type="binding site" evidence="9">
    <location>
        <position position="11"/>
    </location>
    <ligand>
        <name>ADP</name>
        <dbReference type="ChEBI" id="CHEBI:456216"/>
    </ligand>
</feature>
<feature type="binding site" evidence="9">
    <location>
        <position position="264"/>
    </location>
    <ligand>
        <name>ADP</name>
        <dbReference type="ChEBI" id="CHEBI:456216"/>
    </ligand>
</feature>
<dbReference type="GO" id="GO:0005524">
    <property type="term" value="F:ATP binding"/>
    <property type="evidence" value="ECO:0007669"/>
    <property type="project" value="UniProtKB-UniRule"/>
</dbReference>
<dbReference type="PROSITE" id="PS00933">
    <property type="entry name" value="FGGY_KINASES_1"/>
    <property type="match status" value="1"/>
</dbReference>
<evidence type="ECO:0000256" key="7">
    <source>
        <dbReference type="ARBA" id="ARBA00022840"/>
    </source>
</evidence>
<dbReference type="GO" id="GO:0004370">
    <property type="term" value="F:glycerol kinase activity"/>
    <property type="evidence" value="ECO:0007669"/>
    <property type="project" value="UniProtKB-UniRule"/>
</dbReference>
<feature type="binding site" evidence="9">
    <location>
        <position position="264"/>
    </location>
    <ligand>
        <name>ATP</name>
        <dbReference type="ChEBI" id="CHEBI:30616"/>
    </ligand>
</feature>
<dbReference type="PROSITE" id="PS00445">
    <property type="entry name" value="FGGY_KINASES_2"/>
    <property type="match status" value="1"/>
</dbReference>
<feature type="binding site" evidence="9">
    <location>
        <position position="82"/>
    </location>
    <ligand>
        <name>glycerol</name>
        <dbReference type="ChEBI" id="CHEBI:17754"/>
    </ligand>
</feature>
<keyword evidence="7 9" id="KW-0067">ATP-binding</keyword>
<comment type="activity regulation">
    <text evidence="9">Inhibited by fructose 1,6-bisphosphate (FBP).</text>
</comment>
<feature type="binding site" evidence="9">
    <location>
        <position position="243"/>
    </location>
    <ligand>
        <name>glycerol</name>
        <dbReference type="ChEBI" id="CHEBI:17754"/>
    </ligand>
</feature>
<accession>A0A7W6DMN6</accession>
<evidence type="ECO:0000313" key="14">
    <source>
        <dbReference type="Proteomes" id="UP000541426"/>
    </source>
</evidence>
<gene>
    <name evidence="9" type="primary">glpK</name>
    <name evidence="13" type="ORF">GGQ68_002238</name>
</gene>
<dbReference type="PANTHER" id="PTHR10196:SF78">
    <property type="entry name" value="GLYCEROL KINASE"/>
    <property type="match status" value="1"/>
</dbReference>
<evidence type="ECO:0000256" key="4">
    <source>
        <dbReference type="ARBA" id="ARBA00022741"/>
    </source>
</evidence>
<evidence type="ECO:0000259" key="11">
    <source>
        <dbReference type="Pfam" id="PF00370"/>
    </source>
</evidence>
<dbReference type="HAMAP" id="MF_00186">
    <property type="entry name" value="Glycerol_kin"/>
    <property type="match status" value="1"/>
</dbReference>
<dbReference type="PIRSF" id="PIRSF000538">
    <property type="entry name" value="GlpK"/>
    <property type="match status" value="1"/>
</dbReference>
<evidence type="ECO:0000313" key="13">
    <source>
        <dbReference type="EMBL" id="MBB3985900.1"/>
    </source>
</evidence>
<evidence type="ECO:0000256" key="2">
    <source>
        <dbReference type="ARBA" id="ARBA00009156"/>
    </source>
</evidence>
<feature type="binding site" evidence="9">
    <location>
        <position position="11"/>
    </location>
    <ligand>
        <name>ATP</name>
        <dbReference type="ChEBI" id="CHEBI:30616"/>
    </ligand>
</feature>
<name>A0A7W6DMN6_9RHOB</name>
<dbReference type="FunFam" id="3.30.420.40:FF:000007">
    <property type="entry name" value="Glycerol kinase"/>
    <property type="match status" value="1"/>
</dbReference>
<feature type="binding site" evidence="9">
    <location>
        <position position="307"/>
    </location>
    <ligand>
        <name>ATP</name>
        <dbReference type="ChEBI" id="CHEBI:30616"/>
    </ligand>
</feature>
<dbReference type="Gene3D" id="3.30.420.40">
    <property type="match status" value="2"/>
</dbReference>
<comment type="similarity">
    <text evidence="2 9 10">Belongs to the FGGY kinase family.</text>
</comment>
<evidence type="ECO:0000256" key="8">
    <source>
        <dbReference type="ARBA" id="ARBA00052101"/>
    </source>
</evidence>
<dbReference type="InterPro" id="IPR018484">
    <property type="entry name" value="FGGY_N"/>
</dbReference>
<dbReference type="EC" id="2.7.1.30" evidence="9"/>
<feature type="binding site" evidence="9">
    <location>
        <position position="307"/>
    </location>
    <ligand>
        <name>ADP</name>
        <dbReference type="ChEBI" id="CHEBI:456216"/>
    </ligand>
</feature>
<organism evidence="13 14">
    <name type="scientific">Sagittula marina</name>
    <dbReference type="NCBI Taxonomy" id="943940"/>
    <lineage>
        <taxon>Bacteria</taxon>
        <taxon>Pseudomonadati</taxon>
        <taxon>Pseudomonadota</taxon>
        <taxon>Alphaproteobacteria</taxon>
        <taxon>Rhodobacterales</taxon>
        <taxon>Roseobacteraceae</taxon>
        <taxon>Sagittula</taxon>
    </lineage>
</organism>
<evidence type="ECO:0000256" key="6">
    <source>
        <dbReference type="ARBA" id="ARBA00022798"/>
    </source>
</evidence>
<evidence type="ECO:0000256" key="10">
    <source>
        <dbReference type="RuleBase" id="RU003733"/>
    </source>
</evidence>
<dbReference type="NCBIfam" id="TIGR01311">
    <property type="entry name" value="glycerol_kin"/>
    <property type="match status" value="1"/>
</dbReference>
<dbReference type="InterPro" id="IPR018483">
    <property type="entry name" value="Carb_kinase_FGGY_CS"/>
</dbReference>
<dbReference type="Pfam" id="PF00370">
    <property type="entry name" value="FGGY_N"/>
    <property type="match status" value="1"/>
</dbReference>
<dbReference type="InterPro" id="IPR000577">
    <property type="entry name" value="Carb_kinase_FGGY"/>
</dbReference>
<dbReference type="Proteomes" id="UP000541426">
    <property type="component" value="Unassembled WGS sequence"/>
</dbReference>
<feature type="binding site" evidence="9">
    <location>
        <position position="13"/>
    </location>
    <ligand>
        <name>ATP</name>
        <dbReference type="ChEBI" id="CHEBI:30616"/>
    </ligand>
</feature>
<keyword evidence="14" id="KW-1185">Reference proteome</keyword>
<feature type="binding site" evidence="9">
    <location>
        <position position="81"/>
    </location>
    <ligand>
        <name>glycerol</name>
        <dbReference type="ChEBI" id="CHEBI:17754"/>
    </ligand>
</feature>
<feature type="binding site" evidence="9">
    <location>
        <position position="11"/>
    </location>
    <ligand>
        <name>sn-glycerol 3-phosphate</name>
        <dbReference type="ChEBI" id="CHEBI:57597"/>
    </ligand>
</feature>
<feature type="binding site" evidence="9">
    <location>
        <position position="12"/>
    </location>
    <ligand>
        <name>ATP</name>
        <dbReference type="ChEBI" id="CHEBI:30616"/>
    </ligand>
</feature>
<feature type="binding site" evidence="9">
    <location>
        <position position="81"/>
    </location>
    <ligand>
        <name>sn-glycerol 3-phosphate</name>
        <dbReference type="ChEBI" id="CHEBI:57597"/>
    </ligand>
</feature>
<dbReference type="Pfam" id="PF02782">
    <property type="entry name" value="FGGY_C"/>
    <property type="match status" value="1"/>
</dbReference>
<evidence type="ECO:0000256" key="3">
    <source>
        <dbReference type="ARBA" id="ARBA00022679"/>
    </source>
</evidence>
<dbReference type="NCBIfam" id="NF000756">
    <property type="entry name" value="PRK00047.1"/>
    <property type="match status" value="1"/>
</dbReference>
<proteinExistence type="inferred from homology"/>
<dbReference type="CDD" id="cd07786">
    <property type="entry name" value="FGGY_EcGK_like"/>
    <property type="match status" value="1"/>
</dbReference>
<evidence type="ECO:0000256" key="9">
    <source>
        <dbReference type="HAMAP-Rule" id="MF_00186"/>
    </source>
</evidence>
<dbReference type="AlphaFoldDB" id="A0A7W6DMN6"/>
<dbReference type="InterPro" id="IPR043129">
    <property type="entry name" value="ATPase_NBD"/>
</dbReference>
<dbReference type="UniPathway" id="UPA00618">
    <property type="reaction ID" value="UER00672"/>
</dbReference>
<feature type="binding site" evidence="9">
    <location>
        <position position="82"/>
    </location>
    <ligand>
        <name>sn-glycerol 3-phosphate</name>
        <dbReference type="ChEBI" id="CHEBI:57597"/>
    </ligand>
</feature>
<evidence type="ECO:0000256" key="1">
    <source>
        <dbReference type="ARBA" id="ARBA00005190"/>
    </source>
</evidence>
<comment type="function">
    <text evidence="9">Key enzyme in the regulation of glycerol uptake and metabolism. Catalyzes the phosphorylation of glycerol to yield sn-glycerol 3-phosphate.</text>
</comment>
<keyword evidence="3 9" id="KW-0808">Transferase</keyword>
<reference evidence="13 14" key="1">
    <citation type="submission" date="2020-08" db="EMBL/GenBank/DDBJ databases">
        <title>Genomic Encyclopedia of Type Strains, Phase IV (KMG-IV): sequencing the most valuable type-strain genomes for metagenomic binning, comparative biology and taxonomic classification.</title>
        <authorList>
            <person name="Goeker M."/>
        </authorList>
    </citation>
    <scope>NUCLEOTIDE SEQUENCE [LARGE SCALE GENOMIC DNA]</scope>
    <source>
        <strain evidence="13 14">DSM 102235</strain>
    </source>
</reference>
<feature type="binding site" evidence="9">
    <location>
        <position position="133"/>
    </location>
    <ligand>
        <name>glycerol</name>
        <dbReference type="ChEBI" id="CHEBI:17754"/>
    </ligand>
</feature>
<comment type="caution">
    <text evidence="9">Lacks conserved residue(s) required for the propagation of feature annotation.</text>
</comment>
<dbReference type="SUPFAM" id="SSF53067">
    <property type="entry name" value="Actin-like ATPase domain"/>
    <property type="match status" value="2"/>
</dbReference>
<feature type="binding site" evidence="9">
    <location>
        <position position="242"/>
    </location>
    <ligand>
        <name>sn-glycerol 3-phosphate</name>
        <dbReference type="ChEBI" id="CHEBI:57597"/>
    </ligand>
</feature>
<dbReference type="GO" id="GO:0006072">
    <property type="term" value="P:glycerol-3-phosphate metabolic process"/>
    <property type="evidence" value="ECO:0007669"/>
    <property type="project" value="InterPro"/>
</dbReference>
<protein>
    <recommendedName>
        <fullName evidence="9">Glycerol kinase</fullName>
        <ecNumber evidence="9">2.7.1.30</ecNumber>
    </recommendedName>
    <alternativeName>
        <fullName evidence="9">ATP:glycerol 3-phosphotransferase</fullName>
    </alternativeName>
    <alternativeName>
        <fullName evidence="9">Glycerokinase</fullName>
        <shortName evidence="9">GK</shortName>
    </alternativeName>
</protein>
<comment type="catalytic activity">
    <reaction evidence="8 9">
        <text>glycerol + ATP = sn-glycerol 3-phosphate + ADP + H(+)</text>
        <dbReference type="Rhea" id="RHEA:21644"/>
        <dbReference type="ChEBI" id="CHEBI:15378"/>
        <dbReference type="ChEBI" id="CHEBI:17754"/>
        <dbReference type="ChEBI" id="CHEBI:30616"/>
        <dbReference type="ChEBI" id="CHEBI:57597"/>
        <dbReference type="ChEBI" id="CHEBI:456216"/>
        <dbReference type="EC" id="2.7.1.30"/>
    </reaction>
</comment>
<feature type="binding site" evidence="9">
    <location>
        <position position="133"/>
    </location>
    <ligand>
        <name>sn-glycerol 3-phosphate</name>
        <dbReference type="ChEBI" id="CHEBI:57597"/>
    </ligand>
</feature>
<evidence type="ECO:0000259" key="12">
    <source>
        <dbReference type="Pfam" id="PF02782"/>
    </source>
</evidence>
<dbReference type="InterPro" id="IPR018485">
    <property type="entry name" value="FGGY_C"/>
</dbReference>